<feature type="binding site" evidence="11">
    <location>
        <position position="441"/>
    </location>
    <ligand>
        <name>Zn(2+)</name>
        <dbReference type="ChEBI" id="CHEBI:29105"/>
        <label>2</label>
    </ligand>
</feature>
<reference evidence="14 15" key="1">
    <citation type="submission" date="2020-03" db="EMBL/GenBank/DDBJ databases">
        <title>Alteromonas ponticola sp. nov., isolated from seawater.</title>
        <authorList>
            <person name="Yoon J.-H."/>
            <person name="Kim Y.-O."/>
        </authorList>
    </citation>
    <scope>NUCLEOTIDE SEQUENCE [LARGE SCALE GENOMIC DNA]</scope>
    <source>
        <strain evidence="14 15">MYP5</strain>
    </source>
</reference>
<dbReference type="Gene3D" id="3.40.50.300">
    <property type="entry name" value="P-loop containing nucleotide triphosphate hydrolases"/>
    <property type="match status" value="2"/>
</dbReference>
<feature type="binding site" evidence="11">
    <location>
        <position position="435"/>
    </location>
    <ligand>
        <name>Zn(2+)</name>
        <dbReference type="ChEBI" id="CHEBI:29105"/>
        <label>1</label>
    </ligand>
</feature>
<dbReference type="Gene3D" id="3.40.1440.60">
    <property type="entry name" value="PriA, 3(prime) DNA-binding domain"/>
    <property type="match status" value="1"/>
</dbReference>
<dbReference type="PROSITE" id="PS51192">
    <property type="entry name" value="HELICASE_ATP_BIND_1"/>
    <property type="match status" value="1"/>
</dbReference>
<dbReference type="PANTHER" id="PTHR30580">
    <property type="entry name" value="PRIMOSOMAL PROTEIN N"/>
    <property type="match status" value="1"/>
</dbReference>
<dbReference type="Pfam" id="PF18074">
    <property type="entry name" value="PriA_C"/>
    <property type="match status" value="1"/>
</dbReference>
<keyword evidence="9 11" id="KW-0238">DNA-binding</keyword>
<comment type="function">
    <text evidence="11">Initiates the restart of stalled replication forks, which reloads the replicative helicase on sites other than the origin of replication. Recognizes and binds to abandoned replication forks and remodels them to uncover a helicase loading site. Promotes assembly of the primosome at these replication forks.</text>
</comment>
<keyword evidence="1 11" id="KW-0639">Primosome</keyword>
<dbReference type="InterPro" id="IPR011545">
    <property type="entry name" value="DEAD/DEAH_box_helicase_dom"/>
</dbReference>
<evidence type="ECO:0000256" key="11">
    <source>
        <dbReference type="HAMAP-Rule" id="MF_00983"/>
    </source>
</evidence>
<comment type="similarity">
    <text evidence="11">Belongs to the helicase family. PriA subfamily.</text>
</comment>
<feature type="binding site" evidence="11">
    <location>
        <position position="459"/>
    </location>
    <ligand>
        <name>Zn(2+)</name>
        <dbReference type="ChEBI" id="CHEBI:29105"/>
        <label>2</label>
    </ligand>
</feature>
<evidence type="ECO:0000259" key="13">
    <source>
        <dbReference type="PROSITE" id="PS51194"/>
    </source>
</evidence>
<evidence type="ECO:0000256" key="9">
    <source>
        <dbReference type="ARBA" id="ARBA00023125"/>
    </source>
</evidence>
<evidence type="ECO:0000256" key="8">
    <source>
        <dbReference type="ARBA" id="ARBA00022840"/>
    </source>
</evidence>
<feature type="domain" description="Helicase ATP-binding" evidence="12">
    <location>
        <begin position="207"/>
        <end position="373"/>
    </location>
</feature>
<dbReference type="EC" id="5.6.2.4" evidence="11"/>
<evidence type="ECO:0000256" key="10">
    <source>
        <dbReference type="ARBA" id="ARBA00023235"/>
    </source>
</evidence>
<feature type="binding site" evidence="11">
    <location>
        <position position="472"/>
    </location>
    <ligand>
        <name>Zn(2+)</name>
        <dbReference type="ChEBI" id="CHEBI:29105"/>
        <label>1</label>
    </ligand>
</feature>
<dbReference type="Pfam" id="PF00271">
    <property type="entry name" value="Helicase_C"/>
    <property type="match status" value="1"/>
</dbReference>
<dbReference type="SUPFAM" id="SSF52540">
    <property type="entry name" value="P-loop containing nucleoside triphosphate hydrolases"/>
    <property type="match status" value="2"/>
</dbReference>
<evidence type="ECO:0000256" key="4">
    <source>
        <dbReference type="ARBA" id="ARBA00022741"/>
    </source>
</evidence>
<comment type="subunit">
    <text evidence="11">Component of the replication restart primosome.</text>
</comment>
<feature type="binding site" evidence="11">
    <location>
        <position position="432"/>
    </location>
    <ligand>
        <name>Zn(2+)</name>
        <dbReference type="ChEBI" id="CHEBI:29105"/>
        <label>1</label>
    </ligand>
</feature>
<comment type="cofactor">
    <cofactor evidence="11">
        <name>Zn(2+)</name>
        <dbReference type="ChEBI" id="CHEBI:29105"/>
    </cofactor>
    <text evidence="11">Binds 2 zinc ions per subunit.</text>
</comment>
<evidence type="ECO:0000313" key="15">
    <source>
        <dbReference type="Proteomes" id="UP000709336"/>
    </source>
</evidence>
<evidence type="ECO:0000313" key="14">
    <source>
        <dbReference type="EMBL" id="NMH60250.1"/>
    </source>
</evidence>
<dbReference type="InterPro" id="IPR001650">
    <property type="entry name" value="Helicase_C-like"/>
</dbReference>
<evidence type="ECO:0000256" key="5">
    <source>
        <dbReference type="ARBA" id="ARBA00022801"/>
    </source>
</evidence>
<evidence type="ECO:0000256" key="2">
    <source>
        <dbReference type="ARBA" id="ARBA00022705"/>
    </source>
</evidence>
<dbReference type="InterPro" id="IPR041222">
    <property type="entry name" value="PriA_3primeBD"/>
</dbReference>
<keyword evidence="8 11" id="KW-0067">ATP-binding</keyword>
<dbReference type="Proteomes" id="UP000709336">
    <property type="component" value="Unassembled WGS sequence"/>
</dbReference>
<evidence type="ECO:0000256" key="1">
    <source>
        <dbReference type="ARBA" id="ARBA00022515"/>
    </source>
</evidence>
<keyword evidence="15" id="KW-1185">Reference proteome</keyword>
<dbReference type="InterPro" id="IPR041236">
    <property type="entry name" value="PriA_C"/>
</dbReference>
<keyword evidence="4 11" id="KW-0547">Nucleotide-binding</keyword>
<comment type="caution">
    <text evidence="14">The sequence shown here is derived from an EMBL/GenBank/DDBJ whole genome shotgun (WGS) entry which is preliminary data.</text>
</comment>
<dbReference type="NCBIfam" id="NF004065">
    <property type="entry name" value="PRK05580.1-1"/>
    <property type="match status" value="1"/>
</dbReference>
<dbReference type="EMBL" id="JAATNW010000005">
    <property type="protein sequence ID" value="NMH60250.1"/>
    <property type="molecule type" value="Genomic_DNA"/>
</dbReference>
<dbReference type="InterPro" id="IPR027417">
    <property type="entry name" value="P-loop_NTPase"/>
</dbReference>
<dbReference type="InterPro" id="IPR014001">
    <property type="entry name" value="Helicase_ATP-bd"/>
</dbReference>
<evidence type="ECO:0000256" key="3">
    <source>
        <dbReference type="ARBA" id="ARBA00022723"/>
    </source>
</evidence>
<keyword evidence="10 11" id="KW-0413">Isomerase</keyword>
<dbReference type="HAMAP" id="MF_00983">
    <property type="entry name" value="PriA"/>
    <property type="match status" value="1"/>
</dbReference>
<dbReference type="SMART" id="SM00487">
    <property type="entry name" value="DEXDc"/>
    <property type="match status" value="1"/>
</dbReference>
<keyword evidence="7 11" id="KW-0862">Zinc</keyword>
<evidence type="ECO:0000256" key="7">
    <source>
        <dbReference type="ARBA" id="ARBA00022833"/>
    </source>
</evidence>
<gene>
    <name evidence="11 14" type="primary">priA</name>
    <name evidence="14" type="ORF">HCJ96_09495</name>
</gene>
<dbReference type="InterPro" id="IPR040498">
    <property type="entry name" value="PriA_CRR"/>
</dbReference>
<dbReference type="Pfam" id="PF00270">
    <property type="entry name" value="DEAD"/>
    <property type="match status" value="1"/>
</dbReference>
<dbReference type="PANTHER" id="PTHR30580:SF0">
    <property type="entry name" value="PRIMOSOMAL PROTEIN N"/>
    <property type="match status" value="1"/>
</dbReference>
<evidence type="ECO:0000256" key="6">
    <source>
        <dbReference type="ARBA" id="ARBA00022806"/>
    </source>
</evidence>
<feature type="domain" description="Helicase C-terminal" evidence="13">
    <location>
        <begin position="467"/>
        <end position="629"/>
    </location>
</feature>
<feature type="binding site" evidence="11">
    <location>
        <position position="444"/>
    </location>
    <ligand>
        <name>Zn(2+)</name>
        <dbReference type="ChEBI" id="CHEBI:29105"/>
        <label>2</label>
    </ligand>
</feature>
<dbReference type="NCBIfam" id="NF004067">
    <property type="entry name" value="PRK05580.1-4"/>
    <property type="match status" value="1"/>
</dbReference>
<accession>A0ABX1R4T3</accession>
<dbReference type="CDD" id="cd17929">
    <property type="entry name" value="DEXHc_priA"/>
    <property type="match status" value="1"/>
</dbReference>
<dbReference type="Pfam" id="PF18319">
    <property type="entry name" value="Zn_ribbon_PriA"/>
    <property type="match status" value="1"/>
</dbReference>
<organism evidence="14 15">
    <name type="scientific">Alteromonas ponticola</name>
    <dbReference type="NCBI Taxonomy" id="2720613"/>
    <lineage>
        <taxon>Bacteria</taxon>
        <taxon>Pseudomonadati</taxon>
        <taxon>Pseudomonadota</taxon>
        <taxon>Gammaproteobacteria</taxon>
        <taxon>Alteromonadales</taxon>
        <taxon>Alteromonadaceae</taxon>
        <taxon>Alteromonas/Salinimonas group</taxon>
        <taxon>Alteromonas</taxon>
    </lineage>
</organism>
<dbReference type="RefSeq" id="WP_169210819.1">
    <property type="nucleotide sequence ID" value="NZ_JAATNW010000005.1"/>
</dbReference>
<dbReference type="SMART" id="SM00490">
    <property type="entry name" value="HELICc"/>
    <property type="match status" value="1"/>
</dbReference>
<feature type="binding site" evidence="11">
    <location>
        <position position="462"/>
    </location>
    <ligand>
        <name>Zn(2+)</name>
        <dbReference type="ChEBI" id="CHEBI:29105"/>
        <label>2</label>
    </ligand>
</feature>
<name>A0ABX1R4T3_9ALTE</name>
<keyword evidence="6 11" id="KW-0347">Helicase</keyword>
<evidence type="ECO:0000259" key="12">
    <source>
        <dbReference type="PROSITE" id="PS51192"/>
    </source>
</evidence>
<feature type="binding site" evidence="11">
    <location>
        <position position="475"/>
    </location>
    <ligand>
        <name>Zn(2+)</name>
        <dbReference type="ChEBI" id="CHEBI:29105"/>
        <label>1</label>
    </ligand>
</feature>
<dbReference type="NCBIfam" id="TIGR00595">
    <property type="entry name" value="priA"/>
    <property type="match status" value="1"/>
</dbReference>
<dbReference type="InterPro" id="IPR005259">
    <property type="entry name" value="PriA"/>
</dbReference>
<dbReference type="InterPro" id="IPR042115">
    <property type="entry name" value="PriA_3primeBD_sf"/>
</dbReference>
<keyword evidence="3 11" id="KW-0479">Metal-binding</keyword>
<comment type="catalytic activity">
    <reaction evidence="11">
        <text>ATP + H2O = ADP + phosphate + H(+)</text>
        <dbReference type="Rhea" id="RHEA:13065"/>
        <dbReference type="ChEBI" id="CHEBI:15377"/>
        <dbReference type="ChEBI" id="CHEBI:15378"/>
        <dbReference type="ChEBI" id="CHEBI:30616"/>
        <dbReference type="ChEBI" id="CHEBI:43474"/>
        <dbReference type="ChEBI" id="CHEBI:456216"/>
        <dbReference type="EC" id="5.6.2.4"/>
    </reaction>
</comment>
<protein>
    <recommendedName>
        <fullName evidence="11">Replication restart protein PriA</fullName>
    </recommendedName>
    <alternativeName>
        <fullName evidence="11">ATP-dependent DNA helicase PriA</fullName>
        <ecNumber evidence="11">5.6.2.4</ecNumber>
    </alternativeName>
    <alternativeName>
        <fullName evidence="11">DNA 3'-5' helicase PriA</fullName>
    </alternativeName>
</protein>
<comment type="catalytic activity">
    <reaction evidence="11">
        <text>Couples ATP hydrolysis with the unwinding of duplex DNA by translocating in the 3'-5' direction.</text>
        <dbReference type="EC" id="5.6.2.4"/>
    </reaction>
</comment>
<keyword evidence="5 11" id="KW-0378">Hydrolase</keyword>
<dbReference type="Pfam" id="PF17764">
    <property type="entry name" value="PriA_3primeBD"/>
    <property type="match status" value="1"/>
</dbReference>
<keyword evidence="2 11" id="KW-0235">DNA replication</keyword>
<sequence>MSQWFIDVAVPVPLRQTFTYLAEHKVEKGCRVTVPFGKRTLVGVVTAASAEFNGTTDKLKPLQEVLDSSPILPPVMISLCEWLTHYYHHPVGEVFHTALPVLLRKGDPLPTDSQSYVEVAGEIDSVAAEKLSRAPKQLACLQAIKQQPVPLTILNKQFSAAVVTALHEKKFVHTVERPVINKPWQSSISIEAKPAANREQAAAIAAINQITGFSTLLIEGVTGSGKTEVYLQALEQVLLAGKQVLILVPEIGLTPQTVNRFAHRFGIDVAVLHSQVTNSERLLIWHRAKANNVGIVIGTRSAIFTPFADLGMIILDEEHDDSFKQNDGLRYHARDLAVVRAKKQDIPLVLGSGSPSLESLNNALSKRYQHVQLTARAGGAAAPAHHLLDARDQTLQFGLAAGTIAIIKSHLEAANQVLVFINRKGYAPALLCHHCGHSVECKRCEQPFTVYQKPPRLQCHRCEKTKPIPPSCTVCGSHELIPSGTGTEQIETGLAQLFPQYSQVRIDSDSIRGKDKLAGMLKKIDRQEYQLLIGTQILAKGHHFPHVTLVVVLGCDGALYSADFRAPEKLAQLVTQLAGRAGRASKPGEMWLQTHSPDHPLLQDLICNGYQAFSRYLIQERRQSGLPPFQVQCALRAESVNPELAYEFLMQARQQLNQATSMQFVGPIPAMVEKKQGRYRFILIVSTNKRSVLHNALRASIPNITQLPLSSKVRWSVDIDPMDFN</sequence>
<proteinExistence type="inferred from homology"/>
<dbReference type="PROSITE" id="PS51194">
    <property type="entry name" value="HELICASE_CTER"/>
    <property type="match status" value="1"/>
</dbReference>